<reference evidence="1" key="1">
    <citation type="journal article" date="2007" name="Science">
        <title>Draft genome of the filarial nematode parasite Brugia malayi.</title>
        <authorList>
            <person name="Ghedin E."/>
            <person name="Wang S."/>
            <person name="Spiro D."/>
            <person name="Caler E."/>
            <person name="Zhao Q."/>
            <person name="Crabtree J."/>
            <person name="Allen J.E."/>
            <person name="Delcher A.L."/>
            <person name="Guiliano D.B."/>
            <person name="Miranda-Saavedra D."/>
            <person name="Angiuoli S.V."/>
            <person name="Creasy T."/>
            <person name="Amedeo P."/>
            <person name="Haas B."/>
            <person name="El-Sayed N.M."/>
            <person name="Wortman J.R."/>
            <person name="Feldblyum T."/>
            <person name="Tallon L."/>
            <person name="Schatz M."/>
            <person name="Shumway M."/>
            <person name="Koo H."/>
            <person name="Salzberg S.L."/>
            <person name="Schobel S."/>
            <person name="Pertea M."/>
            <person name="Pop M."/>
            <person name="White O."/>
            <person name="Barton G.J."/>
            <person name="Carlow C.K."/>
            <person name="Crawford M.J."/>
            <person name="Daub J."/>
            <person name="Dimmic M.W."/>
            <person name="Estes C.F."/>
            <person name="Foster J.M."/>
            <person name="Ganatra M."/>
            <person name="Gregory W.F."/>
            <person name="Johnson N.M."/>
            <person name="Jin J."/>
            <person name="Komuniecki R."/>
            <person name="Korf I."/>
            <person name="Kumar S."/>
            <person name="Laney S."/>
            <person name="Li B.W."/>
            <person name="Li W."/>
            <person name="Lindblom T.H."/>
            <person name="Lustigman S."/>
            <person name="Ma D."/>
            <person name="Maina C.V."/>
            <person name="Martin D.M."/>
            <person name="McCarter J.P."/>
            <person name="McReynolds L."/>
            <person name="Mitreva M."/>
            <person name="Nutman T.B."/>
            <person name="Parkinson J."/>
            <person name="Peregrin-Alvarez J.M."/>
            <person name="Poole C."/>
            <person name="Ren Q."/>
            <person name="Saunders L."/>
            <person name="Sluder A.E."/>
            <person name="Smith K."/>
            <person name="Stanke M."/>
            <person name="Unnasch T.R."/>
            <person name="Ware J."/>
            <person name="Wei A.D."/>
            <person name="Weil G."/>
            <person name="Williams D.J."/>
            <person name="Zhang Y."/>
            <person name="Williams S.A."/>
            <person name="Fraser-Liggett C."/>
            <person name="Slatko B."/>
            <person name="Blaxter M.L."/>
            <person name="Scott A.L."/>
        </authorList>
    </citation>
    <scope>NUCLEOTIDE SEQUENCE</scope>
    <source>
        <strain evidence="1">FR3</strain>
    </source>
</reference>
<name>A0A1I9GEY6_BRUMA</name>
<gene>
    <name evidence="1" type="primary">Bm14150</name>
    <name evidence="1" type="ORF">BM_Bm14150</name>
</gene>
<sequence length="36" mass="4591">MYFNRFCLFFDSFIYAWTRKNKTPNHKDKKKEKETK</sequence>
<proteinExistence type="predicted"/>
<accession>A0A1I9GEY6</accession>
<dbReference type="AlphaFoldDB" id="A0A1I9GEY6"/>
<organism evidence="1">
    <name type="scientific">Brugia malayi</name>
    <name type="common">Filarial nematode worm</name>
    <dbReference type="NCBI Taxonomy" id="6279"/>
    <lineage>
        <taxon>Eukaryota</taxon>
        <taxon>Metazoa</taxon>
        <taxon>Ecdysozoa</taxon>
        <taxon>Nematoda</taxon>
        <taxon>Chromadorea</taxon>
        <taxon>Rhabditida</taxon>
        <taxon>Spirurina</taxon>
        <taxon>Spiruromorpha</taxon>
        <taxon>Filarioidea</taxon>
        <taxon>Onchocercidae</taxon>
        <taxon>Brugia</taxon>
    </lineage>
</organism>
<evidence type="ECO:0000313" key="1">
    <source>
        <dbReference type="EMBL" id="CDP92883.1"/>
    </source>
</evidence>
<reference evidence="1" key="2">
    <citation type="submission" date="2012-12" db="EMBL/GenBank/DDBJ databases">
        <authorList>
            <consortium name="WormBase Consortium"/>
            <person name="Ghedin E."/>
            <person name="Paulini M."/>
        </authorList>
    </citation>
    <scope>NUCLEOTIDE SEQUENCE</scope>
    <source>
        <strain evidence="1">FR3</strain>
    </source>
</reference>
<protein>
    <submittedName>
        <fullName evidence="1">Bm14150</fullName>
    </submittedName>
</protein>
<dbReference type="EMBL" id="LN856865">
    <property type="protein sequence ID" value="CDP92883.1"/>
    <property type="molecule type" value="Genomic_DNA"/>
</dbReference>